<dbReference type="PANTHER" id="PTHR30469">
    <property type="entry name" value="MULTIDRUG RESISTANCE PROTEIN MDTA"/>
    <property type="match status" value="1"/>
</dbReference>
<dbReference type="Gene3D" id="1.10.287.470">
    <property type="entry name" value="Helix hairpin bin"/>
    <property type="match status" value="1"/>
</dbReference>
<dbReference type="GO" id="GO:1990281">
    <property type="term" value="C:efflux pump complex"/>
    <property type="evidence" value="ECO:0007669"/>
    <property type="project" value="TreeGrafter"/>
</dbReference>
<feature type="domain" description="CusB-like beta-barrel" evidence="4">
    <location>
        <begin position="228"/>
        <end position="299"/>
    </location>
</feature>
<dbReference type="InterPro" id="IPR058792">
    <property type="entry name" value="Beta-barrel_RND_2"/>
</dbReference>
<protein>
    <submittedName>
        <fullName evidence="5">Efflux RND transporter periplasmic adaptor subunit</fullName>
    </submittedName>
</protein>
<dbReference type="Pfam" id="PF25893">
    <property type="entry name" value="HH_CzcB"/>
    <property type="match status" value="1"/>
</dbReference>
<dbReference type="AlphaFoldDB" id="A0A934WWN3"/>
<dbReference type="Pfam" id="PF25954">
    <property type="entry name" value="Beta-barrel_RND_2"/>
    <property type="match status" value="1"/>
</dbReference>
<dbReference type="GO" id="GO:0015562">
    <property type="term" value="F:efflux transmembrane transporter activity"/>
    <property type="evidence" value="ECO:0007669"/>
    <property type="project" value="TreeGrafter"/>
</dbReference>
<comment type="caution">
    <text evidence="5">The sequence shown here is derived from an EMBL/GenBank/DDBJ whole genome shotgun (WGS) entry which is preliminary data.</text>
</comment>
<name>A0A934WWN3_9BACT</name>
<evidence type="ECO:0000256" key="2">
    <source>
        <dbReference type="SAM" id="Coils"/>
    </source>
</evidence>
<organism evidence="5 6">
    <name type="scientific">Marivirga aurantiaca</name>
    <dbReference type="NCBI Taxonomy" id="2802615"/>
    <lineage>
        <taxon>Bacteria</taxon>
        <taxon>Pseudomonadati</taxon>
        <taxon>Bacteroidota</taxon>
        <taxon>Cytophagia</taxon>
        <taxon>Cytophagales</taxon>
        <taxon>Marivirgaceae</taxon>
        <taxon>Marivirga</taxon>
    </lineage>
</organism>
<evidence type="ECO:0000259" key="3">
    <source>
        <dbReference type="Pfam" id="PF25893"/>
    </source>
</evidence>
<dbReference type="EMBL" id="JAEQBW010000001">
    <property type="protein sequence ID" value="MBK6264292.1"/>
    <property type="molecule type" value="Genomic_DNA"/>
</dbReference>
<dbReference type="InterPro" id="IPR006143">
    <property type="entry name" value="RND_pump_MFP"/>
</dbReference>
<accession>A0A934WWN3</accession>
<dbReference type="PANTHER" id="PTHR30469:SF15">
    <property type="entry name" value="HLYD FAMILY OF SECRETION PROTEINS"/>
    <property type="match status" value="1"/>
</dbReference>
<dbReference type="Proteomes" id="UP000611723">
    <property type="component" value="Unassembled WGS sequence"/>
</dbReference>
<keyword evidence="6" id="KW-1185">Reference proteome</keyword>
<dbReference type="SUPFAM" id="SSF111369">
    <property type="entry name" value="HlyD-like secretion proteins"/>
    <property type="match status" value="1"/>
</dbReference>
<evidence type="ECO:0000259" key="4">
    <source>
        <dbReference type="Pfam" id="PF25954"/>
    </source>
</evidence>
<proteinExistence type="inferred from homology"/>
<reference evidence="5" key="1">
    <citation type="submission" date="2021-01" db="EMBL/GenBank/DDBJ databases">
        <title>Marivirga aurantiaca sp. nov., isolated from intertidal surface sediments.</title>
        <authorList>
            <person name="Zhang M."/>
        </authorList>
    </citation>
    <scope>NUCLEOTIDE SEQUENCE</scope>
    <source>
        <strain evidence="5">S37H4</strain>
    </source>
</reference>
<feature type="coiled-coil region" evidence="2">
    <location>
        <begin position="135"/>
        <end position="186"/>
    </location>
</feature>
<comment type="similarity">
    <text evidence="1">Belongs to the membrane fusion protein (MFP) (TC 8.A.1) family.</text>
</comment>
<dbReference type="NCBIfam" id="TIGR01730">
    <property type="entry name" value="RND_mfp"/>
    <property type="match status" value="1"/>
</dbReference>
<evidence type="ECO:0000313" key="6">
    <source>
        <dbReference type="Proteomes" id="UP000611723"/>
    </source>
</evidence>
<dbReference type="InterPro" id="IPR058648">
    <property type="entry name" value="HH_CzcB-like"/>
</dbReference>
<dbReference type="Gene3D" id="2.40.50.100">
    <property type="match status" value="1"/>
</dbReference>
<sequence length="380" mass="42813">MTIKNTIYGLLLIGFLGACESESDTEELKSRLEELKQEIQERNAEISEIQKELAEKDPQFADEMDKSVLVRTTEVDKGYFQHKIQVQGEVASRKNIDMSAETMGRVIQVNVEPGDIVKRGQTLIRLDASTQQNTLKELQTSLELATNMFEKQEKLWEQEIGSEVQYLEAKNRKEALERQIETVKSQLDMSYIKAPFNGRVNSVDVRMGELAQPGVPIITIVSNEEMYLKADVSEQYIGDFEAGDPVEVHLPALKESFVSKVSSISYVINPSNRTFQLDVKLTDYVNKVKPNQFARLDLVDYENEDAIIIKSDIIQQDNLGDFVYVVETQDGVKVARKVPIKRGMTYGGKTEVLEGLSTDDVIISEGYRDAVDGITVKVAN</sequence>
<dbReference type="PROSITE" id="PS51257">
    <property type="entry name" value="PROKAR_LIPOPROTEIN"/>
    <property type="match status" value="1"/>
</dbReference>
<dbReference type="RefSeq" id="WP_201429958.1">
    <property type="nucleotide sequence ID" value="NZ_JAEQBW010000001.1"/>
</dbReference>
<evidence type="ECO:0000313" key="5">
    <source>
        <dbReference type="EMBL" id="MBK6264292.1"/>
    </source>
</evidence>
<evidence type="ECO:0000256" key="1">
    <source>
        <dbReference type="ARBA" id="ARBA00009477"/>
    </source>
</evidence>
<keyword evidence="2" id="KW-0175">Coiled coil</keyword>
<gene>
    <name evidence="5" type="ORF">JKA74_04530</name>
</gene>
<feature type="coiled-coil region" evidence="2">
    <location>
        <begin position="22"/>
        <end position="56"/>
    </location>
</feature>
<dbReference type="Gene3D" id="2.40.30.170">
    <property type="match status" value="1"/>
</dbReference>
<dbReference type="Gene3D" id="2.40.420.20">
    <property type="match status" value="1"/>
</dbReference>
<feature type="domain" description="CzcB-like alpha-helical hairpin" evidence="3">
    <location>
        <begin position="131"/>
        <end position="187"/>
    </location>
</feature>